<name>A0ABT9C9A2_9BACL</name>
<dbReference type="Proteomes" id="UP001240171">
    <property type="component" value="Unassembled WGS sequence"/>
</dbReference>
<dbReference type="Pfam" id="PF00460">
    <property type="entry name" value="Flg_bb_rod"/>
    <property type="match status" value="1"/>
</dbReference>
<keyword evidence="9" id="KW-1185">Reference proteome</keyword>
<dbReference type="NCBIfam" id="TIGR01396">
    <property type="entry name" value="FlgB"/>
    <property type="match status" value="1"/>
</dbReference>
<dbReference type="PIRSF" id="PIRSF002889">
    <property type="entry name" value="Rod_FlgB"/>
    <property type="match status" value="1"/>
</dbReference>
<proteinExistence type="inferred from homology"/>
<gene>
    <name evidence="8" type="primary">flgB</name>
    <name evidence="8" type="ORF">Q5741_05340</name>
</gene>
<evidence type="ECO:0000256" key="5">
    <source>
        <dbReference type="ARBA" id="ARBA00024934"/>
    </source>
</evidence>
<comment type="similarity">
    <text evidence="2 6">Belongs to the flagella basal body rod proteins family.</text>
</comment>
<reference evidence="8 9" key="1">
    <citation type="submission" date="2023-07" db="EMBL/GenBank/DDBJ databases">
        <title>Paenibacillus sp. JX-17 nov. isolated from soil.</title>
        <authorList>
            <person name="Wan Y."/>
            <person name="Liu B."/>
        </authorList>
    </citation>
    <scope>NUCLEOTIDE SEQUENCE [LARGE SCALE GENOMIC DNA]</scope>
    <source>
        <strain evidence="8 9">JX-17</strain>
    </source>
</reference>
<sequence>MNLLNDMSFQRLQAGLQAANIRQRTIANNVANVDTPYYKSSSVSFEDMLQQQMDDSNMRTLRGVTTDPRHFAIGPNSSIPDPVITTDQSTAMNNNMNNVDVDKEMSNLAQNQLRYNAYIQQVNEQIKMMKVAVGGN</sequence>
<comment type="caution">
    <text evidence="8">The sequence shown here is derived from an EMBL/GenBank/DDBJ whole genome shotgun (WGS) entry which is preliminary data.</text>
</comment>
<keyword evidence="8" id="KW-0282">Flagellum</keyword>
<protein>
    <recommendedName>
        <fullName evidence="3 6">Flagellar basal body rod protein FlgB</fullName>
    </recommendedName>
</protein>
<evidence type="ECO:0000256" key="6">
    <source>
        <dbReference type="PIRNR" id="PIRNR002889"/>
    </source>
</evidence>
<dbReference type="PROSITE" id="PS00588">
    <property type="entry name" value="FLAGELLA_BB_ROD"/>
    <property type="match status" value="1"/>
</dbReference>
<dbReference type="EMBL" id="JAUQTB010000002">
    <property type="protein sequence ID" value="MDO7905839.1"/>
    <property type="molecule type" value="Genomic_DNA"/>
</dbReference>
<dbReference type="InterPro" id="IPR001444">
    <property type="entry name" value="Flag_bb_rod_N"/>
</dbReference>
<evidence type="ECO:0000313" key="8">
    <source>
        <dbReference type="EMBL" id="MDO7905839.1"/>
    </source>
</evidence>
<dbReference type="InterPro" id="IPR006300">
    <property type="entry name" value="FlgB"/>
</dbReference>
<comment type="subunit">
    <text evidence="6">The basal body constitutes a major portion of the flagellar organelle and consists of a number of rings mounted on a central rod.</text>
</comment>
<dbReference type="PANTHER" id="PTHR30435:SF12">
    <property type="entry name" value="FLAGELLAR BASAL BODY ROD PROTEIN FLGB"/>
    <property type="match status" value="1"/>
</dbReference>
<keyword evidence="4 6" id="KW-0975">Bacterial flagellum</keyword>
<evidence type="ECO:0000313" key="9">
    <source>
        <dbReference type="Proteomes" id="UP001240171"/>
    </source>
</evidence>
<accession>A0ABT9C9A2</accession>
<keyword evidence="8" id="KW-0966">Cell projection</keyword>
<evidence type="ECO:0000256" key="3">
    <source>
        <dbReference type="ARBA" id="ARBA00014376"/>
    </source>
</evidence>
<evidence type="ECO:0000259" key="7">
    <source>
        <dbReference type="Pfam" id="PF00460"/>
    </source>
</evidence>
<comment type="subcellular location">
    <subcellularLocation>
        <location evidence="1 6">Bacterial flagellum basal body</location>
    </subcellularLocation>
</comment>
<dbReference type="InterPro" id="IPR019776">
    <property type="entry name" value="Flagellar_basal_body_rod_CS"/>
</dbReference>
<evidence type="ECO:0000256" key="4">
    <source>
        <dbReference type="ARBA" id="ARBA00023143"/>
    </source>
</evidence>
<dbReference type="PANTHER" id="PTHR30435">
    <property type="entry name" value="FLAGELLAR PROTEIN"/>
    <property type="match status" value="1"/>
</dbReference>
<evidence type="ECO:0000256" key="2">
    <source>
        <dbReference type="ARBA" id="ARBA00009677"/>
    </source>
</evidence>
<feature type="domain" description="Flagellar basal body rod protein N-terminal" evidence="7">
    <location>
        <begin position="14"/>
        <end position="39"/>
    </location>
</feature>
<dbReference type="RefSeq" id="WP_305023035.1">
    <property type="nucleotide sequence ID" value="NZ_JAUQTB010000002.1"/>
</dbReference>
<evidence type="ECO:0000256" key="1">
    <source>
        <dbReference type="ARBA" id="ARBA00004117"/>
    </source>
</evidence>
<comment type="function">
    <text evidence="5 6">Structural component of flagellum, the bacterial motility apparatus. Part of the rod structure of flagellar basal body.</text>
</comment>
<keyword evidence="8" id="KW-0969">Cilium</keyword>
<organism evidence="8 9">
    <name type="scientific">Paenibacillus lacisoli</name>
    <dbReference type="NCBI Taxonomy" id="3064525"/>
    <lineage>
        <taxon>Bacteria</taxon>
        <taxon>Bacillati</taxon>
        <taxon>Bacillota</taxon>
        <taxon>Bacilli</taxon>
        <taxon>Bacillales</taxon>
        <taxon>Paenibacillaceae</taxon>
        <taxon>Paenibacillus</taxon>
    </lineage>
</organism>